<proteinExistence type="inferred from homology"/>
<evidence type="ECO:0000313" key="8">
    <source>
        <dbReference type="Proteomes" id="UP000315471"/>
    </source>
</evidence>
<dbReference type="CDD" id="cd16143">
    <property type="entry name" value="ARS_like"/>
    <property type="match status" value="1"/>
</dbReference>
<dbReference type="Proteomes" id="UP000315471">
    <property type="component" value="Unassembled WGS sequence"/>
</dbReference>
<dbReference type="OrthoDB" id="9783154at2"/>
<gene>
    <name evidence="7" type="primary">atsA_4</name>
    <name evidence="7" type="ORF">Q31b_17440</name>
</gene>
<dbReference type="GO" id="GO:0004065">
    <property type="term" value="F:arylsulfatase activity"/>
    <property type="evidence" value="ECO:0007669"/>
    <property type="project" value="UniProtKB-EC"/>
</dbReference>
<dbReference type="PROSITE" id="PS00523">
    <property type="entry name" value="SULFATASE_1"/>
    <property type="match status" value="1"/>
</dbReference>
<keyword evidence="3 7" id="KW-0378">Hydrolase</keyword>
<comment type="similarity">
    <text evidence="1">Belongs to the sulfatase family.</text>
</comment>
<evidence type="ECO:0000256" key="2">
    <source>
        <dbReference type="ARBA" id="ARBA00022723"/>
    </source>
</evidence>
<evidence type="ECO:0000256" key="5">
    <source>
        <dbReference type="SAM" id="MobiDB-lite"/>
    </source>
</evidence>
<evidence type="ECO:0000256" key="4">
    <source>
        <dbReference type="ARBA" id="ARBA00022837"/>
    </source>
</evidence>
<feature type="domain" description="Sulfatase N-terminal" evidence="6">
    <location>
        <begin position="23"/>
        <end position="369"/>
    </location>
</feature>
<evidence type="ECO:0000256" key="3">
    <source>
        <dbReference type="ARBA" id="ARBA00022801"/>
    </source>
</evidence>
<name>A0A5C6E5V9_9BACT</name>
<evidence type="ECO:0000313" key="7">
    <source>
        <dbReference type="EMBL" id="TWU44208.1"/>
    </source>
</evidence>
<feature type="region of interest" description="Disordered" evidence="5">
    <location>
        <begin position="478"/>
        <end position="502"/>
    </location>
</feature>
<accession>A0A5C6E5V9</accession>
<reference evidence="7 8" key="1">
    <citation type="submission" date="2019-02" db="EMBL/GenBank/DDBJ databases">
        <title>Deep-cultivation of Planctomycetes and their phenomic and genomic characterization uncovers novel biology.</title>
        <authorList>
            <person name="Wiegand S."/>
            <person name="Jogler M."/>
            <person name="Boedeker C."/>
            <person name="Pinto D."/>
            <person name="Vollmers J."/>
            <person name="Rivas-Marin E."/>
            <person name="Kohn T."/>
            <person name="Peeters S.H."/>
            <person name="Heuer A."/>
            <person name="Rast P."/>
            <person name="Oberbeckmann S."/>
            <person name="Bunk B."/>
            <person name="Jeske O."/>
            <person name="Meyerdierks A."/>
            <person name="Storesund J.E."/>
            <person name="Kallscheuer N."/>
            <person name="Luecker S."/>
            <person name="Lage O.M."/>
            <person name="Pohl T."/>
            <person name="Merkel B.J."/>
            <person name="Hornburger P."/>
            <person name="Mueller R.-W."/>
            <person name="Bruemmer F."/>
            <person name="Labrenz M."/>
            <person name="Spormann A.M."/>
            <person name="Op Den Camp H."/>
            <person name="Overmann J."/>
            <person name="Amann R."/>
            <person name="Jetten M.S.M."/>
            <person name="Mascher T."/>
            <person name="Medema M.H."/>
            <person name="Devos D.P."/>
            <person name="Kaster A.-K."/>
            <person name="Ovreas L."/>
            <person name="Rohde M."/>
            <person name="Galperin M.Y."/>
            <person name="Jogler C."/>
        </authorList>
    </citation>
    <scope>NUCLEOTIDE SEQUENCE [LARGE SCALE GENOMIC DNA]</scope>
    <source>
        <strain evidence="7 8">Q31b</strain>
    </source>
</reference>
<evidence type="ECO:0000256" key="1">
    <source>
        <dbReference type="ARBA" id="ARBA00008779"/>
    </source>
</evidence>
<dbReference type="GO" id="GO:0046872">
    <property type="term" value="F:metal ion binding"/>
    <property type="evidence" value="ECO:0007669"/>
    <property type="project" value="UniProtKB-KW"/>
</dbReference>
<comment type="caution">
    <text evidence="7">The sequence shown here is derived from an EMBL/GenBank/DDBJ whole genome shotgun (WGS) entry which is preliminary data.</text>
</comment>
<keyword evidence="4" id="KW-0106">Calcium</keyword>
<dbReference type="Gene3D" id="3.30.1120.10">
    <property type="match status" value="1"/>
</dbReference>
<dbReference type="SUPFAM" id="SSF53649">
    <property type="entry name" value="Alkaline phosphatase-like"/>
    <property type="match status" value="1"/>
</dbReference>
<dbReference type="Pfam" id="PF00884">
    <property type="entry name" value="Sulfatase"/>
    <property type="match status" value="1"/>
</dbReference>
<evidence type="ECO:0000259" key="6">
    <source>
        <dbReference type="Pfam" id="PF00884"/>
    </source>
</evidence>
<sequence>MKTCIFAITMVLFGWTTGWADTPNIVYILADDLGYGDVHCLNPERGKIDTPRMDQLAAQGMVFTDAHSSSAVCTPTRYGILTGRYNWRTHLQTFVLMGYGQPLIDKDRVTVADFLKGQDYHTAAVGKWHLGLGLPTTDGKPANRQGSNVDWTGVITDSPVHHGFDYFYGISASLDMHPYIYIENDRFVGECTVRKNFWQNREGPAHADFEAVDVLPEIGRKATDYIKQQKAGEPFFLYVALTSPHSPISVAPEWQGKSELGPYADFVMQTDHVIGRIADAVDAAGFGENTLFVVTSDNGCSANPSDAPALEAQGHYSSAQYRGSKSDLWDGGHRIPFIVRWPNRVEAGSECDQTICLTDLMATCSDILGTSTPPTAGVDSVSFLPALQGKPIVSTRNGVVHHSISGHFAYRQGKWKLLLARGSGGWTSPKEAEAANQDAPMAQLYDMENDPSETTNLYASQPEVVARLLEQLEADVARGRSTDGVADQNDVDRIKLWKSGPK</sequence>
<dbReference type="EMBL" id="SJPY01000002">
    <property type="protein sequence ID" value="TWU44208.1"/>
    <property type="molecule type" value="Genomic_DNA"/>
</dbReference>
<dbReference type="InterPro" id="IPR024607">
    <property type="entry name" value="Sulfatase_CS"/>
</dbReference>
<keyword evidence="2" id="KW-0479">Metal-binding</keyword>
<dbReference type="InterPro" id="IPR017850">
    <property type="entry name" value="Alkaline_phosphatase_core_sf"/>
</dbReference>
<protein>
    <submittedName>
        <fullName evidence="7">Arylsulfatase</fullName>
        <ecNumber evidence="7">3.1.6.1</ecNumber>
    </submittedName>
</protein>
<dbReference type="PANTHER" id="PTHR42693:SF53">
    <property type="entry name" value="ENDO-4-O-SULFATASE"/>
    <property type="match status" value="1"/>
</dbReference>
<dbReference type="RefSeq" id="WP_146599209.1">
    <property type="nucleotide sequence ID" value="NZ_SJPY01000002.1"/>
</dbReference>
<organism evidence="7 8">
    <name type="scientific">Novipirellula aureliae</name>
    <dbReference type="NCBI Taxonomy" id="2527966"/>
    <lineage>
        <taxon>Bacteria</taxon>
        <taxon>Pseudomonadati</taxon>
        <taxon>Planctomycetota</taxon>
        <taxon>Planctomycetia</taxon>
        <taxon>Pirellulales</taxon>
        <taxon>Pirellulaceae</taxon>
        <taxon>Novipirellula</taxon>
    </lineage>
</organism>
<dbReference type="AlphaFoldDB" id="A0A5C6E5V9"/>
<dbReference type="InterPro" id="IPR050738">
    <property type="entry name" value="Sulfatase"/>
</dbReference>
<dbReference type="PANTHER" id="PTHR42693">
    <property type="entry name" value="ARYLSULFATASE FAMILY MEMBER"/>
    <property type="match status" value="1"/>
</dbReference>
<keyword evidence="8" id="KW-1185">Reference proteome</keyword>
<dbReference type="InterPro" id="IPR000917">
    <property type="entry name" value="Sulfatase_N"/>
</dbReference>
<dbReference type="EC" id="3.1.6.1" evidence="7"/>
<dbReference type="Gene3D" id="3.40.720.10">
    <property type="entry name" value="Alkaline Phosphatase, subunit A"/>
    <property type="match status" value="1"/>
</dbReference>